<sequence length="140" mass="14807">MDAGVSARPSVPLFVLAAAGVAFALALGTGAVDCGGLTMSPGDSCLVNGTEQSYGDRVSIMHNQLVGGLVVGVLAFVGAFVVGVLRRRRADPKRRMQFEAAAAERRATFTDPMTLEAYDARIAKERRKQFFLPPDAVPPV</sequence>
<keyword evidence="1" id="KW-1133">Transmembrane helix</keyword>
<feature type="transmembrane region" description="Helical" evidence="1">
    <location>
        <begin position="65"/>
        <end position="85"/>
    </location>
</feature>
<dbReference type="OrthoDB" id="9893237at2"/>
<reference evidence="3" key="1">
    <citation type="submission" date="2016-10" db="EMBL/GenBank/DDBJ databases">
        <authorList>
            <person name="Varghese N."/>
            <person name="Submissions S."/>
        </authorList>
    </citation>
    <scope>NUCLEOTIDE SEQUENCE [LARGE SCALE GENOMIC DNA]</scope>
    <source>
        <strain evidence="3">DSM 45843</strain>
    </source>
</reference>
<organism evidence="2 3">
    <name type="scientific">Klenkia soli</name>
    <dbReference type="NCBI Taxonomy" id="1052260"/>
    <lineage>
        <taxon>Bacteria</taxon>
        <taxon>Bacillati</taxon>
        <taxon>Actinomycetota</taxon>
        <taxon>Actinomycetes</taxon>
        <taxon>Geodermatophilales</taxon>
        <taxon>Geodermatophilaceae</taxon>
        <taxon>Klenkia</taxon>
    </lineage>
</organism>
<dbReference type="RefSeq" id="WP_131801771.1">
    <property type="nucleotide sequence ID" value="NZ_FNIR01000011.1"/>
</dbReference>
<name>A0A1H0QWX0_9ACTN</name>
<dbReference type="EMBL" id="FNIR01000011">
    <property type="protein sequence ID" value="SDP21720.1"/>
    <property type="molecule type" value="Genomic_DNA"/>
</dbReference>
<keyword evidence="1" id="KW-0812">Transmembrane</keyword>
<dbReference type="Proteomes" id="UP000199088">
    <property type="component" value="Unassembled WGS sequence"/>
</dbReference>
<evidence type="ECO:0000313" key="3">
    <source>
        <dbReference type="Proteomes" id="UP000199088"/>
    </source>
</evidence>
<gene>
    <name evidence="2" type="ORF">SAMN05660199_03382</name>
</gene>
<proteinExistence type="predicted"/>
<evidence type="ECO:0000256" key="1">
    <source>
        <dbReference type="SAM" id="Phobius"/>
    </source>
</evidence>
<dbReference type="AlphaFoldDB" id="A0A1H0QWX0"/>
<evidence type="ECO:0000313" key="2">
    <source>
        <dbReference type="EMBL" id="SDP21720.1"/>
    </source>
</evidence>
<keyword evidence="1" id="KW-0472">Membrane</keyword>
<accession>A0A1H0QWX0</accession>
<keyword evidence="3" id="KW-1185">Reference proteome</keyword>
<protein>
    <submittedName>
        <fullName evidence="2">Uncharacterized protein</fullName>
    </submittedName>
</protein>